<accession>A0A285CQD7</accession>
<reference evidence="2" key="1">
    <citation type="submission" date="2017-08" db="EMBL/GenBank/DDBJ databases">
        <authorList>
            <person name="Varghese N."/>
            <person name="Submissions S."/>
        </authorList>
    </citation>
    <scope>NUCLEOTIDE SEQUENCE [LARGE SCALE GENOMIC DNA]</scope>
    <source>
        <strain evidence="2">JA234</strain>
    </source>
</reference>
<sequence length="56" mass="6657">MSRHLADKRTPSDGGRVKNFMRLARNPREMWHRDETPPATNRRLVEFLRIARGRQA</sequence>
<gene>
    <name evidence="1" type="ORF">SAMN05878503_104199</name>
</gene>
<dbReference type="Proteomes" id="UP000219467">
    <property type="component" value="Unassembled WGS sequence"/>
</dbReference>
<proteinExistence type="predicted"/>
<evidence type="ECO:0000313" key="2">
    <source>
        <dbReference type="Proteomes" id="UP000219467"/>
    </source>
</evidence>
<dbReference type="OrthoDB" id="7644839at2"/>
<dbReference type="AlphaFoldDB" id="A0A285CQD7"/>
<name>A0A285CQD7_9RHOB</name>
<dbReference type="RefSeq" id="WP_097030007.1">
    <property type="nucleotide sequence ID" value="NZ_OAOQ01000004.1"/>
</dbReference>
<organism evidence="1 2">
    <name type="scientific">Cereibacter ovatus</name>
    <dbReference type="NCBI Taxonomy" id="439529"/>
    <lineage>
        <taxon>Bacteria</taxon>
        <taxon>Pseudomonadati</taxon>
        <taxon>Pseudomonadota</taxon>
        <taxon>Alphaproteobacteria</taxon>
        <taxon>Rhodobacterales</taxon>
        <taxon>Paracoccaceae</taxon>
        <taxon>Cereibacter</taxon>
    </lineage>
</organism>
<dbReference type="EMBL" id="OAOQ01000004">
    <property type="protein sequence ID" value="SNX69752.1"/>
    <property type="molecule type" value="Genomic_DNA"/>
</dbReference>
<evidence type="ECO:0000313" key="1">
    <source>
        <dbReference type="EMBL" id="SNX69752.1"/>
    </source>
</evidence>
<protein>
    <submittedName>
        <fullName evidence="1">Uncharacterized protein</fullName>
    </submittedName>
</protein>
<keyword evidence="2" id="KW-1185">Reference proteome</keyword>